<organism evidence="1 2">
    <name type="scientific">Rhabditophanes sp. KR3021</name>
    <dbReference type="NCBI Taxonomy" id="114890"/>
    <lineage>
        <taxon>Eukaryota</taxon>
        <taxon>Metazoa</taxon>
        <taxon>Ecdysozoa</taxon>
        <taxon>Nematoda</taxon>
        <taxon>Chromadorea</taxon>
        <taxon>Rhabditida</taxon>
        <taxon>Tylenchina</taxon>
        <taxon>Panagrolaimomorpha</taxon>
        <taxon>Strongyloidoidea</taxon>
        <taxon>Alloionematidae</taxon>
        <taxon>Rhabditophanes</taxon>
    </lineage>
</organism>
<dbReference type="Proteomes" id="UP000095286">
    <property type="component" value="Unplaced"/>
</dbReference>
<proteinExistence type="predicted"/>
<protein>
    <submittedName>
        <fullName evidence="2">Asparagine-rich protein</fullName>
    </submittedName>
</protein>
<name>A0AC35UAQ4_9BILA</name>
<accession>A0AC35UAQ4</accession>
<reference evidence="2" key="1">
    <citation type="submission" date="2016-11" db="UniProtKB">
        <authorList>
            <consortium name="WormBaseParasite"/>
        </authorList>
    </citation>
    <scope>IDENTIFICATION</scope>
    <source>
        <strain evidence="2">KR3021</strain>
    </source>
</reference>
<sequence>MNSNTANNCESPNERIPPTKPADQFDEKTAILPIDNSKNVNGVADAEKVEDTFGVPNVKESQDKNGIANNNGIRTNDEVDDTPEVQCDEKDAGTEEVQNVNRSGGVKEVRNGITADDDDRTNITVKPPNLEEEMLNELAKISLVNNFLNELAYLKFKIWPDYKRPIFSINVNELFEKVSNAKTLYKQLDISRKMRSFIDDICTYLKSKICPKDTQPTCPKNVDKLLKDVDEFKIKFNKFCKAKTNCNNYWDVNKLRDCINCIYEYLRLYEIYGYLHDIYNTKKTPEEIINKIEDIENKGEELYTAAIKLCSNESDKTKCVYMTSIQFKDSTKADEKKFEYAGMGDKEQRPRRSIIETFEASAKQTNKFKRYKEAYNDDKFVSISATIIETDISEVRAKFIENCLILFLKAIFPKACLNMVFGEEGTDTIGDRKFDERERFKIGVYLMNKIHKATDLKKIVISKCDINHMLKRT</sequence>
<dbReference type="WBParaSite" id="RSKR_0000933500.1">
    <property type="protein sequence ID" value="RSKR_0000933500.1"/>
    <property type="gene ID" value="RSKR_0000933500"/>
</dbReference>
<evidence type="ECO:0000313" key="1">
    <source>
        <dbReference type="Proteomes" id="UP000095286"/>
    </source>
</evidence>
<evidence type="ECO:0000313" key="2">
    <source>
        <dbReference type="WBParaSite" id="RSKR_0000933500.1"/>
    </source>
</evidence>